<dbReference type="GO" id="GO:0051539">
    <property type="term" value="F:4 iron, 4 sulfur cluster binding"/>
    <property type="evidence" value="ECO:0007669"/>
    <property type="project" value="UniProtKB-KW"/>
</dbReference>
<dbReference type="EMBL" id="JACHGY010000001">
    <property type="protein sequence ID" value="MBB6431508.1"/>
    <property type="molecule type" value="Genomic_DNA"/>
</dbReference>
<dbReference type="InterPro" id="IPR017900">
    <property type="entry name" value="4Fe4S_Fe_S_CS"/>
</dbReference>
<evidence type="ECO:0000256" key="7">
    <source>
        <dbReference type="SAM" id="MobiDB-lite"/>
    </source>
</evidence>
<sequence>MATSNENLLNPEERVLSTLEADGKRRWLHPRLSKGKHWQRRRLMAYGLIAFFTIVPWLRWNGQPLILLDIPNRKFLILGTTFLPTDTLPLALAILIIFLTIFFLTAVLGRVWCGWGCPQTVYMEFVFRPIERLLHGRKGVGGKPRKSIAPWRTVLKYVIFLVICAHLTNTFLAYFIGTDKLTQWIWTSAPWEHPGPFFLFVGITAFMMFDFAYWREQLCIIGCPYGRFQSVMLDRQSLIISYDPQRGEPRGKPRKAKRGQDVALPVVGDCVDCNQCVDVCPTGIDIRDGLQLECINCAQCIDACNDVMARFDRPLGLIRYGSQDAIDRKPTRILRLRVVLYPIAICLLLTGLLVFLLNKPTSDIEVLRTLGRPFSVTPEGLVDNTLRVKITNRTDETRDYRFAMPALAEAQVITGQDTLTLEPGDTLTQPIRVVLPFESFRGGRLQATLQITDDQDTAFDHKLTLQGPTAKPGTSTRPPTHENNDE</sequence>
<evidence type="ECO:0000256" key="1">
    <source>
        <dbReference type="ARBA" id="ARBA00022448"/>
    </source>
</evidence>
<organism evidence="10 11">
    <name type="scientific">Algisphaera agarilytica</name>
    <dbReference type="NCBI Taxonomy" id="1385975"/>
    <lineage>
        <taxon>Bacteria</taxon>
        <taxon>Pseudomonadati</taxon>
        <taxon>Planctomycetota</taxon>
        <taxon>Phycisphaerae</taxon>
        <taxon>Phycisphaerales</taxon>
        <taxon>Phycisphaeraceae</taxon>
        <taxon>Algisphaera</taxon>
    </lineage>
</organism>
<feature type="region of interest" description="Disordered" evidence="7">
    <location>
        <begin position="464"/>
        <end position="486"/>
    </location>
</feature>
<dbReference type="Proteomes" id="UP000541810">
    <property type="component" value="Unassembled WGS sequence"/>
</dbReference>
<dbReference type="GO" id="GO:0046872">
    <property type="term" value="F:metal ion binding"/>
    <property type="evidence" value="ECO:0007669"/>
    <property type="project" value="UniProtKB-KW"/>
</dbReference>
<feature type="transmembrane region" description="Helical" evidence="8">
    <location>
        <begin position="338"/>
        <end position="357"/>
    </location>
</feature>
<keyword evidence="11" id="KW-1185">Reference proteome</keyword>
<dbReference type="Pfam" id="PF13746">
    <property type="entry name" value="Fer4_18"/>
    <property type="match status" value="1"/>
</dbReference>
<evidence type="ECO:0000256" key="4">
    <source>
        <dbReference type="ARBA" id="ARBA00022982"/>
    </source>
</evidence>
<dbReference type="PANTHER" id="PTHR30176:SF3">
    <property type="entry name" value="FERREDOXIN-TYPE PROTEIN NAPH"/>
    <property type="match status" value="1"/>
</dbReference>
<dbReference type="PROSITE" id="PS51379">
    <property type="entry name" value="4FE4S_FER_2"/>
    <property type="match status" value="1"/>
</dbReference>
<keyword evidence="2" id="KW-0004">4Fe-4S</keyword>
<dbReference type="InterPro" id="IPR017896">
    <property type="entry name" value="4Fe4S_Fe-S-bd"/>
</dbReference>
<dbReference type="InterPro" id="IPR032879">
    <property type="entry name" value="FixG_C"/>
</dbReference>
<keyword evidence="4" id="KW-0249">Electron transport</keyword>
<keyword evidence="6" id="KW-0411">Iron-sulfur</keyword>
<dbReference type="PROSITE" id="PS00198">
    <property type="entry name" value="4FE4S_FER_1"/>
    <property type="match status" value="1"/>
</dbReference>
<proteinExistence type="predicted"/>
<dbReference type="PANTHER" id="PTHR30176">
    <property type="entry name" value="FERREDOXIN-TYPE PROTEIN NAPH"/>
    <property type="match status" value="1"/>
</dbReference>
<dbReference type="InterPro" id="IPR013783">
    <property type="entry name" value="Ig-like_fold"/>
</dbReference>
<dbReference type="InterPro" id="IPR051684">
    <property type="entry name" value="Electron_Trans/Redox"/>
</dbReference>
<keyword evidence="8" id="KW-0812">Transmembrane</keyword>
<evidence type="ECO:0000313" key="10">
    <source>
        <dbReference type="EMBL" id="MBB6431508.1"/>
    </source>
</evidence>
<evidence type="ECO:0000256" key="5">
    <source>
        <dbReference type="ARBA" id="ARBA00023004"/>
    </source>
</evidence>
<dbReference type="GO" id="GO:0005886">
    <property type="term" value="C:plasma membrane"/>
    <property type="evidence" value="ECO:0007669"/>
    <property type="project" value="TreeGrafter"/>
</dbReference>
<keyword evidence="8" id="KW-0472">Membrane</keyword>
<keyword evidence="1" id="KW-0813">Transport</keyword>
<feature type="transmembrane region" description="Helical" evidence="8">
    <location>
        <begin position="154"/>
        <end position="177"/>
    </location>
</feature>
<gene>
    <name evidence="10" type="ORF">HNQ40_003314</name>
</gene>
<dbReference type="SUPFAM" id="SSF54862">
    <property type="entry name" value="4Fe-4S ferredoxins"/>
    <property type="match status" value="1"/>
</dbReference>
<dbReference type="AlphaFoldDB" id="A0A7X0LMY8"/>
<dbReference type="Pfam" id="PF12801">
    <property type="entry name" value="Fer4_5"/>
    <property type="match status" value="1"/>
</dbReference>
<comment type="caution">
    <text evidence="10">The sequence shown here is derived from an EMBL/GenBank/DDBJ whole genome shotgun (WGS) entry which is preliminary data.</text>
</comment>
<evidence type="ECO:0000256" key="8">
    <source>
        <dbReference type="SAM" id="Phobius"/>
    </source>
</evidence>
<evidence type="ECO:0000256" key="3">
    <source>
        <dbReference type="ARBA" id="ARBA00022723"/>
    </source>
</evidence>
<dbReference type="InterPro" id="IPR014116">
    <property type="entry name" value="Cyt_c_oxidase_cbb3_FixG"/>
</dbReference>
<accession>A0A7X0LMY8</accession>
<dbReference type="NCBIfam" id="TIGR02745">
    <property type="entry name" value="ccoG_rdxA_fixG"/>
    <property type="match status" value="1"/>
</dbReference>
<dbReference type="RefSeq" id="WP_184678972.1">
    <property type="nucleotide sequence ID" value="NZ_JACHGY010000001.1"/>
</dbReference>
<keyword evidence="5" id="KW-0408">Iron</keyword>
<feature type="transmembrane region" description="Helical" evidence="8">
    <location>
        <begin position="90"/>
        <end position="113"/>
    </location>
</feature>
<reference evidence="10 11" key="1">
    <citation type="submission" date="2020-08" db="EMBL/GenBank/DDBJ databases">
        <title>Genomic Encyclopedia of Type Strains, Phase IV (KMG-IV): sequencing the most valuable type-strain genomes for metagenomic binning, comparative biology and taxonomic classification.</title>
        <authorList>
            <person name="Goeker M."/>
        </authorList>
    </citation>
    <scope>NUCLEOTIDE SEQUENCE [LARGE SCALE GENOMIC DNA]</scope>
    <source>
        <strain evidence="10 11">DSM 103725</strain>
    </source>
</reference>
<feature type="transmembrane region" description="Helical" evidence="8">
    <location>
        <begin position="43"/>
        <end position="60"/>
    </location>
</feature>
<evidence type="ECO:0000256" key="2">
    <source>
        <dbReference type="ARBA" id="ARBA00022485"/>
    </source>
</evidence>
<protein>
    <submittedName>
        <fullName evidence="10">Cytochrome c oxidase accessory protein FixG</fullName>
    </submittedName>
</protein>
<name>A0A7X0LMY8_9BACT</name>
<keyword evidence="3" id="KW-0479">Metal-binding</keyword>
<evidence type="ECO:0000259" key="9">
    <source>
        <dbReference type="PROSITE" id="PS51379"/>
    </source>
</evidence>
<dbReference type="Gene3D" id="2.60.40.10">
    <property type="entry name" value="Immunoglobulins"/>
    <property type="match status" value="1"/>
</dbReference>
<evidence type="ECO:0000313" key="11">
    <source>
        <dbReference type="Proteomes" id="UP000541810"/>
    </source>
</evidence>
<keyword evidence="8" id="KW-1133">Transmembrane helix</keyword>
<feature type="domain" description="4Fe-4S ferredoxin-type" evidence="9">
    <location>
        <begin position="262"/>
        <end position="289"/>
    </location>
</feature>
<feature type="transmembrane region" description="Helical" evidence="8">
    <location>
        <begin position="197"/>
        <end position="214"/>
    </location>
</feature>
<dbReference type="Pfam" id="PF11614">
    <property type="entry name" value="FixG_C"/>
    <property type="match status" value="1"/>
</dbReference>
<evidence type="ECO:0000256" key="6">
    <source>
        <dbReference type="ARBA" id="ARBA00023014"/>
    </source>
</evidence>